<proteinExistence type="predicted"/>
<protein>
    <submittedName>
        <fullName evidence="1">Uncharacterized protein</fullName>
    </submittedName>
</protein>
<dbReference type="EMBL" id="AMZN01000147">
    <property type="protein sequence ID" value="ELR68109.1"/>
    <property type="molecule type" value="Genomic_DNA"/>
</dbReference>
<dbReference type="AlphaFoldDB" id="L8JKS6"/>
<evidence type="ECO:0000313" key="1">
    <source>
        <dbReference type="EMBL" id="ELR68109.1"/>
    </source>
</evidence>
<dbReference type="Proteomes" id="UP000011135">
    <property type="component" value="Unassembled WGS sequence"/>
</dbReference>
<keyword evidence="2" id="KW-1185">Reference proteome</keyword>
<evidence type="ECO:0000313" key="2">
    <source>
        <dbReference type="Proteomes" id="UP000011135"/>
    </source>
</evidence>
<name>L8JKS6_9BACT</name>
<sequence length="55" mass="6276">MKPLLHSQHTPHQLSDFRTSWAVGSQLGTRLAQEGVKKSGRFEPTSFFSFNHHLL</sequence>
<organism evidence="1 2">
    <name type="scientific">Fulvivirga imtechensis AK7</name>
    <dbReference type="NCBI Taxonomy" id="1237149"/>
    <lineage>
        <taxon>Bacteria</taxon>
        <taxon>Pseudomonadati</taxon>
        <taxon>Bacteroidota</taxon>
        <taxon>Cytophagia</taxon>
        <taxon>Cytophagales</taxon>
        <taxon>Fulvivirgaceae</taxon>
        <taxon>Fulvivirga</taxon>
    </lineage>
</organism>
<comment type="caution">
    <text evidence="1">The sequence shown here is derived from an EMBL/GenBank/DDBJ whole genome shotgun (WGS) entry which is preliminary data.</text>
</comment>
<accession>L8JKS6</accession>
<gene>
    <name evidence="1" type="ORF">C900_00935</name>
</gene>
<reference evidence="1 2" key="1">
    <citation type="submission" date="2012-12" db="EMBL/GenBank/DDBJ databases">
        <title>Genome assembly of Fulvivirga imtechensis AK7.</title>
        <authorList>
            <person name="Nupur N."/>
            <person name="Khatri I."/>
            <person name="Kumar R."/>
            <person name="Subramanian S."/>
            <person name="Pinnaka A."/>
        </authorList>
    </citation>
    <scope>NUCLEOTIDE SEQUENCE [LARGE SCALE GENOMIC DNA]</scope>
    <source>
        <strain evidence="1 2">AK7</strain>
    </source>
</reference>